<dbReference type="Proteomes" id="UP000002384">
    <property type="component" value="Chromosome"/>
</dbReference>
<name>B7KGW3_GLOC7</name>
<dbReference type="InterPro" id="IPR010445">
    <property type="entry name" value="LapA_dom"/>
</dbReference>
<protein>
    <recommendedName>
        <fullName evidence="6">Lipopolysaccharide assembly protein A domain-containing protein</fullName>
    </recommendedName>
</protein>
<dbReference type="STRING" id="65393.PCC7424_5099"/>
<feature type="domain" description="Lipopolysaccharide assembly protein A" evidence="6">
    <location>
        <begin position="26"/>
        <end position="76"/>
    </location>
</feature>
<proteinExistence type="predicted"/>
<dbReference type="HOGENOM" id="CLU_161803_2_0_3"/>
<keyword evidence="1" id="KW-1003">Cell membrane</keyword>
<keyword evidence="8" id="KW-1185">Reference proteome</keyword>
<accession>B7KGW3</accession>
<dbReference type="GO" id="GO:0005886">
    <property type="term" value="C:plasma membrane"/>
    <property type="evidence" value="ECO:0007669"/>
    <property type="project" value="InterPro"/>
</dbReference>
<gene>
    <name evidence="7" type="ordered locus">PCC7424_5099</name>
</gene>
<keyword evidence="3 5" id="KW-1133">Transmembrane helix</keyword>
<sequence length="80" mass="8812">MDTLTNLIASILIAAWMITLAVFSIQNITPVSLKLFMFETFQLPLGVLLAFCAAGGVVLGALLPLLFARSRRTNRRNIDF</sequence>
<dbReference type="eggNOG" id="COG5416">
    <property type="taxonomic scope" value="Bacteria"/>
</dbReference>
<dbReference type="EMBL" id="CP001291">
    <property type="protein sequence ID" value="ACK73450.1"/>
    <property type="molecule type" value="Genomic_DNA"/>
</dbReference>
<evidence type="ECO:0000256" key="2">
    <source>
        <dbReference type="ARBA" id="ARBA00022692"/>
    </source>
</evidence>
<evidence type="ECO:0000259" key="6">
    <source>
        <dbReference type="Pfam" id="PF06305"/>
    </source>
</evidence>
<keyword evidence="2 5" id="KW-0812">Transmembrane</keyword>
<dbReference type="OrthoDB" id="426174at2"/>
<evidence type="ECO:0000313" key="7">
    <source>
        <dbReference type="EMBL" id="ACK73450.1"/>
    </source>
</evidence>
<keyword evidence="4 5" id="KW-0472">Membrane</keyword>
<evidence type="ECO:0000256" key="1">
    <source>
        <dbReference type="ARBA" id="ARBA00022475"/>
    </source>
</evidence>
<evidence type="ECO:0000313" key="8">
    <source>
        <dbReference type="Proteomes" id="UP000002384"/>
    </source>
</evidence>
<dbReference type="Pfam" id="PF06305">
    <property type="entry name" value="LapA_dom"/>
    <property type="match status" value="1"/>
</dbReference>
<evidence type="ECO:0000256" key="3">
    <source>
        <dbReference type="ARBA" id="ARBA00022989"/>
    </source>
</evidence>
<feature type="transmembrane region" description="Helical" evidence="5">
    <location>
        <begin position="7"/>
        <end position="25"/>
    </location>
</feature>
<reference evidence="8" key="1">
    <citation type="journal article" date="2011" name="MBio">
        <title>Novel metabolic attributes of the genus Cyanothece, comprising a group of unicellular nitrogen-fixing Cyanobacteria.</title>
        <authorList>
            <person name="Bandyopadhyay A."/>
            <person name="Elvitigala T."/>
            <person name="Welsh E."/>
            <person name="Stockel J."/>
            <person name="Liberton M."/>
            <person name="Min H."/>
            <person name="Sherman L.A."/>
            <person name="Pakrasi H.B."/>
        </authorList>
    </citation>
    <scope>NUCLEOTIDE SEQUENCE [LARGE SCALE GENOMIC DNA]</scope>
    <source>
        <strain evidence="8">PCC 7424</strain>
    </source>
</reference>
<evidence type="ECO:0000256" key="4">
    <source>
        <dbReference type="ARBA" id="ARBA00023136"/>
    </source>
</evidence>
<dbReference type="AlphaFoldDB" id="B7KGW3"/>
<evidence type="ECO:0000256" key="5">
    <source>
        <dbReference type="SAM" id="Phobius"/>
    </source>
</evidence>
<dbReference type="RefSeq" id="WP_015957030.1">
    <property type="nucleotide sequence ID" value="NC_011729.1"/>
</dbReference>
<dbReference type="KEGG" id="cyc:PCC7424_5099"/>
<feature type="transmembrane region" description="Helical" evidence="5">
    <location>
        <begin position="45"/>
        <end position="67"/>
    </location>
</feature>
<organism evidence="7 8">
    <name type="scientific">Gloeothece citriformis (strain PCC 7424)</name>
    <name type="common">Cyanothece sp. (strain PCC 7424)</name>
    <dbReference type="NCBI Taxonomy" id="65393"/>
    <lineage>
        <taxon>Bacteria</taxon>
        <taxon>Bacillati</taxon>
        <taxon>Cyanobacteriota</taxon>
        <taxon>Cyanophyceae</taxon>
        <taxon>Oscillatoriophycideae</taxon>
        <taxon>Chroococcales</taxon>
        <taxon>Aphanothecaceae</taxon>
        <taxon>Gloeothece</taxon>
        <taxon>Gloeothece citriformis</taxon>
    </lineage>
</organism>